<keyword evidence="3" id="KW-1185">Reference proteome</keyword>
<feature type="compositionally biased region" description="Polar residues" evidence="1">
    <location>
        <begin position="297"/>
        <end position="310"/>
    </location>
</feature>
<feature type="region of interest" description="Disordered" evidence="1">
    <location>
        <begin position="396"/>
        <end position="419"/>
    </location>
</feature>
<feature type="compositionally biased region" description="Polar residues" evidence="1">
    <location>
        <begin position="451"/>
        <end position="463"/>
    </location>
</feature>
<accession>A0A0L0FM44</accession>
<name>A0A0L0FM44_9EUKA</name>
<dbReference type="EMBL" id="KQ242620">
    <property type="protein sequence ID" value="KNC77830.1"/>
    <property type="molecule type" value="Genomic_DNA"/>
</dbReference>
<proteinExistence type="predicted"/>
<dbReference type="AlphaFoldDB" id="A0A0L0FM44"/>
<reference evidence="2 3" key="1">
    <citation type="submission" date="2011-02" db="EMBL/GenBank/DDBJ databases">
        <title>The Genome Sequence of Sphaeroforma arctica JP610.</title>
        <authorList>
            <consortium name="The Broad Institute Genome Sequencing Platform"/>
            <person name="Russ C."/>
            <person name="Cuomo C."/>
            <person name="Young S.K."/>
            <person name="Zeng Q."/>
            <person name="Gargeya S."/>
            <person name="Alvarado L."/>
            <person name="Berlin A."/>
            <person name="Chapman S.B."/>
            <person name="Chen Z."/>
            <person name="Freedman E."/>
            <person name="Gellesch M."/>
            <person name="Goldberg J."/>
            <person name="Griggs A."/>
            <person name="Gujja S."/>
            <person name="Heilman E."/>
            <person name="Heiman D."/>
            <person name="Howarth C."/>
            <person name="Mehta T."/>
            <person name="Neiman D."/>
            <person name="Pearson M."/>
            <person name="Roberts A."/>
            <person name="Saif S."/>
            <person name="Shea T."/>
            <person name="Shenoy N."/>
            <person name="Sisk P."/>
            <person name="Stolte C."/>
            <person name="Sykes S."/>
            <person name="White J."/>
            <person name="Yandava C."/>
            <person name="Burger G."/>
            <person name="Gray M.W."/>
            <person name="Holland P.W.H."/>
            <person name="King N."/>
            <person name="Lang F.B.F."/>
            <person name="Roger A.J."/>
            <person name="Ruiz-Trillo I."/>
            <person name="Haas B."/>
            <person name="Nusbaum C."/>
            <person name="Birren B."/>
        </authorList>
    </citation>
    <scope>NUCLEOTIDE SEQUENCE [LARGE SCALE GENOMIC DNA]</scope>
    <source>
        <strain evidence="2 3">JP610</strain>
    </source>
</reference>
<dbReference type="RefSeq" id="XP_014151732.1">
    <property type="nucleotide sequence ID" value="XM_014296257.1"/>
</dbReference>
<evidence type="ECO:0000313" key="2">
    <source>
        <dbReference type="EMBL" id="KNC77830.1"/>
    </source>
</evidence>
<sequence length="476" mass="53724">DNSPSDTNLRAEISQRYVTSQAHPNSNVRRNFSHNQRNSQYRQPRLDSKQHRSSPLLSPPKHMHRTKSQPHTQLHQSFKHHSPGVAQSHPRLALKTASNTNLTMIQSTQHSSRRVEIDRYQSPLKQPRMEQDGCMAERSMQQAPFESPSLARHVNSITNASGTRSLDVEHFTVTKSYEQTLNPKTKSYEPHEANIDEGDIEQDYDQLPDVDRNNQPQQERRADVHWTTRQRCHSESTAVDIETGMTEMREDTDEPNITYYSKSADTSMNMGEQPHIEDQMYITTENTDGISNAFRTSMRTGTSNGTNRGNDTGMGISRSLSSDQRLNADGGCAQSMHTLRNIRPDRADSDKYSKGELNYPMYAQLVQETVTEHVDASADTRNVPNMNSYGNGNSIHTNAHRNRFAPENGSPTDHRAHSPTRYLSHAELRGGPTHVPLGHETEIMGTPRQMTSFSHQSPATVQTKLRHGVSTPTLVL</sequence>
<feature type="region of interest" description="Disordered" evidence="1">
    <location>
        <begin position="297"/>
        <end position="326"/>
    </location>
</feature>
<gene>
    <name evidence="2" type="ORF">SARC_09715</name>
</gene>
<feature type="region of interest" description="Disordered" evidence="1">
    <location>
        <begin position="1"/>
        <end position="88"/>
    </location>
</feature>
<dbReference type="GeneID" id="25910219"/>
<protein>
    <submittedName>
        <fullName evidence="2">Uncharacterized protein</fullName>
    </submittedName>
</protein>
<evidence type="ECO:0000256" key="1">
    <source>
        <dbReference type="SAM" id="MobiDB-lite"/>
    </source>
</evidence>
<feature type="region of interest" description="Disordered" evidence="1">
    <location>
        <begin position="209"/>
        <end position="229"/>
    </location>
</feature>
<feature type="region of interest" description="Disordered" evidence="1">
    <location>
        <begin position="451"/>
        <end position="476"/>
    </location>
</feature>
<feature type="compositionally biased region" description="Polar residues" evidence="1">
    <location>
        <begin position="16"/>
        <end position="42"/>
    </location>
</feature>
<evidence type="ECO:0000313" key="3">
    <source>
        <dbReference type="Proteomes" id="UP000054560"/>
    </source>
</evidence>
<feature type="non-terminal residue" evidence="2">
    <location>
        <position position="1"/>
    </location>
</feature>
<organism evidence="2 3">
    <name type="scientific">Sphaeroforma arctica JP610</name>
    <dbReference type="NCBI Taxonomy" id="667725"/>
    <lineage>
        <taxon>Eukaryota</taxon>
        <taxon>Ichthyosporea</taxon>
        <taxon>Ichthyophonida</taxon>
        <taxon>Sphaeroforma</taxon>
    </lineage>
</organism>
<dbReference type="Proteomes" id="UP000054560">
    <property type="component" value="Unassembled WGS sequence"/>
</dbReference>